<evidence type="ECO:0000256" key="1">
    <source>
        <dbReference type="ARBA" id="ARBA00004406"/>
    </source>
</evidence>
<keyword evidence="8" id="KW-0539">Nucleus</keyword>
<dbReference type="STRING" id="1365824.V5GQ56"/>
<keyword evidence="5" id="KW-0256">Endoplasmic reticulum</keyword>
<dbReference type="GO" id="GO:0003899">
    <property type="term" value="F:DNA-directed RNA polymerase activity"/>
    <property type="evidence" value="ECO:0007669"/>
    <property type="project" value="InterPro"/>
</dbReference>
<keyword evidence="7" id="KW-0804">Transcription</keyword>
<evidence type="ECO:0000256" key="7">
    <source>
        <dbReference type="ARBA" id="ARBA00023163"/>
    </source>
</evidence>
<evidence type="ECO:0000256" key="2">
    <source>
        <dbReference type="ARBA" id="ARBA00007732"/>
    </source>
</evidence>
<dbReference type="Pfam" id="PF10256">
    <property type="entry name" value="Erf4"/>
    <property type="match status" value="1"/>
</dbReference>
<dbReference type="GO" id="GO:0003677">
    <property type="term" value="F:DNA binding"/>
    <property type="evidence" value="ECO:0007669"/>
    <property type="project" value="InterPro"/>
</dbReference>
<evidence type="ECO:0000313" key="12">
    <source>
        <dbReference type="Proteomes" id="UP000019377"/>
    </source>
</evidence>
<evidence type="ECO:0000259" key="9">
    <source>
        <dbReference type="Pfam" id="PF03871"/>
    </source>
</evidence>
<dbReference type="InterPro" id="IPR051371">
    <property type="entry name" value="Ras_palmitoyltransferase"/>
</dbReference>
<comment type="similarity">
    <text evidence="2">Belongs to the ERF4 family.</text>
</comment>
<proteinExistence type="inferred from homology"/>
<dbReference type="eggNOG" id="KOG4069">
    <property type="taxonomic scope" value="Eukaryota"/>
</dbReference>
<dbReference type="InterPro" id="IPR036710">
    <property type="entry name" value="RNA_pol_Rpb5_N_sf"/>
</dbReference>
<dbReference type="SUPFAM" id="SSF53036">
    <property type="entry name" value="Eukaryotic RPB5 N-terminal domain"/>
    <property type="match status" value="1"/>
</dbReference>
<dbReference type="GeneID" id="27418262"/>
<dbReference type="GO" id="GO:0031211">
    <property type="term" value="C:endoplasmic reticulum palmitoyltransferase complex"/>
    <property type="evidence" value="ECO:0007669"/>
    <property type="project" value="TreeGrafter"/>
</dbReference>
<dbReference type="OrthoDB" id="2190159at2759"/>
<dbReference type="HOGENOM" id="CLU_847657_0_0_1"/>
<dbReference type="InterPro" id="IPR019383">
    <property type="entry name" value="Golgin_A_7/ERF4"/>
</dbReference>
<dbReference type="EMBL" id="KI545861">
    <property type="protein sequence ID" value="EST08062.1"/>
    <property type="molecule type" value="Genomic_DNA"/>
</dbReference>
<dbReference type="AlphaFoldDB" id="V5GQ56"/>
<evidence type="ECO:0000256" key="5">
    <source>
        <dbReference type="ARBA" id="ARBA00022824"/>
    </source>
</evidence>
<dbReference type="PANTHER" id="PTHR13254:SF0">
    <property type="entry name" value="GOLGIN SUBFAMILY A MEMBER 7_ERF4 DOMAIN-CONTAINING PROTEIN"/>
    <property type="match status" value="1"/>
</dbReference>
<dbReference type="GO" id="GO:0006351">
    <property type="term" value="P:DNA-templated transcription"/>
    <property type="evidence" value="ECO:0007669"/>
    <property type="project" value="InterPro"/>
</dbReference>
<organism evidence="11 12">
    <name type="scientific">Kalmanozyma brasiliensis (strain GHG001)</name>
    <name type="common">Yeast</name>
    <name type="synonym">Pseudozyma brasiliensis</name>
    <dbReference type="NCBI Taxonomy" id="1365824"/>
    <lineage>
        <taxon>Eukaryota</taxon>
        <taxon>Fungi</taxon>
        <taxon>Dikarya</taxon>
        <taxon>Basidiomycota</taxon>
        <taxon>Ustilaginomycotina</taxon>
        <taxon>Ustilaginomycetes</taxon>
        <taxon>Ustilaginales</taxon>
        <taxon>Ustilaginaceae</taxon>
        <taxon>Kalmanozyma</taxon>
    </lineage>
</organism>
<evidence type="ECO:0000256" key="3">
    <source>
        <dbReference type="ARBA" id="ARBA00011396"/>
    </source>
</evidence>
<dbReference type="Pfam" id="PF03871">
    <property type="entry name" value="RNA_pol_Rpb5_N"/>
    <property type="match status" value="1"/>
</dbReference>
<evidence type="ECO:0000256" key="6">
    <source>
        <dbReference type="ARBA" id="ARBA00023136"/>
    </source>
</evidence>
<evidence type="ECO:0000256" key="8">
    <source>
        <dbReference type="ARBA" id="ARBA00023242"/>
    </source>
</evidence>
<gene>
    <name evidence="11" type="ORF">PSEUBRA_SCAF19g03329</name>
</gene>
<dbReference type="GO" id="GO:0006612">
    <property type="term" value="P:protein targeting to membrane"/>
    <property type="evidence" value="ECO:0007669"/>
    <property type="project" value="TreeGrafter"/>
</dbReference>
<name>V5GQ56_KALBG</name>
<protein>
    <recommendedName>
        <fullName evidence="4">Ras modification protein ERF4</fullName>
    </recommendedName>
</protein>
<comment type="subunit">
    <text evidence="3">Interacts with ERF2.</text>
</comment>
<feature type="domain" description="RNA polymerase Rpb5 N-terminal" evidence="9">
    <location>
        <begin position="4"/>
        <end position="91"/>
    </location>
</feature>
<comment type="subcellular location">
    <subcellularLocation>
        <location evidence="1">Endoplasmic reticulum membrane</location>
        <topology evidence="1">Peripheral membrane protein</topology>
    </subcellularLocation>
</comment>
<feature type="domain" description="Golgin subfamily A member 7/ERF4" evidence="10">
    <location>
        <begin position="212"/>
        <end position="324"/>
    </location>
</feature>
<accession>V5GQ56</accession>
<keyword evidence="12" id="KW-1185">Reference proteome</keyword>
<evidence type="ECO:0000259" key="10">
    <source>
        <dbReference type="Pfam" id="PF10256"/>
    </source>
</evidence>
<dbReference type="Proteomes" id="UP000019377">
    <property type="component" value="Unassembled WGS sequence"/>
</dbReference>
<dbReference type="FunFam" id="3.40.1340.10:FF:000002">
    <property type="entry name" value="DNA-directed RNA polymerases I, II, and III subunit RPABC1"/>
    <property type="match status" value="1"/>
</dbReference>
<keyword evidence="6" id="KW-0472">Membrane</keyword>
<evidence type="ECO:0000313" key="11">
    <source>
        <dbReference type="EMBL" id="EST08062.1"/>
    </source>
</evidence>
<dbReference type="PANTHER" id="PTHR13254">
    <property type="entry name" value="GOLGI AUTOANTIGEN, GOLGIN SUBFAMILY A, 7"/>
    <property type="match status" value="1"/>
</dbReference>
<dbReference type="GO" id="GO:0055029">
    <property type="term" value="C:nuclear DNA-directed RNA polymerase complex"/>
    <property type="evidence" value="ECO:0007669"/>
    <property type="project" value="UniProtKB-ARBA"/>
</dbReference>
<dbReference type="eggNOG" id="KOG3218">
    <property type="taxonomic scope" value="Eukaryota"/>
</dbReference>
<reference evidence="12" key="1">
    <citation type="journal article" date="2013" name="Genome Announc.">
        <title>Draft genome sequence of Pseudozyma brasiliensis sp. nov. strain GHG001, a high producer of endo-1,4-xylanase isolated from an insect pest of sugarcane.</title>
        <authorList>
            <person name="Oliveira J.V.D.C."/>
            <person name="dos Santos R.A.C."/>
            <person name="Borges T.A."/>
            <person name="Riano-Pachon D.M."/>
            <person name="Goldman G.H."/>
        </authorList>
    </citation>
    <scope>NUCLEOTIDE SEQUENCE [LARGE SCALE GENOMIC DNA]</scope>
    <source>
        <strain evidence="12">GHG001</strain>
    </source>
</reference>
<sequence length="328" mass="37644">MDDDRETVRLWRVNKTIHELVRDRGYLVSDDEINVDLETFKAEYAPTGGSVDRTKLNFFTEHSEHENQRLFVFYSMERNVGVKTMRQFISIMEERDIQRGIIIWPEKMTSAARKVIDAMRGTFHLEDFEEAFLLQTATMPNVEKPTDQASSTSTAYPPAAIATTKVPSSDTQAEQEYYPPPTSSYYFGAPDASRAFGEPQTGTPGLHLPKEIVRIERDYSLGELPQYHPSFPLELETRLSPTTFSEIVNDINSLLVEAHNSTRVWVDNVVAIGTFYLSTLVLGTHYRRTMKKLDELVERVNRETMHPAGLNLVHPHRTAFLFLEVEYF</sequence>
<dbReference type="Gene3D" id="3.40.1340.10">
    <property type="entry name" value="RNA polymerase, Rpb5, N-terminal domain"/>
    <property type="match status" value="1"/>
</dbReference>
<dbReference type="InterPro" id="IPR005571">
    <property type="entry name" value="RNA_pol_Rpb5_N"/>
</dbReference>
<dbReference type="GO" id="GO:0005789">
    <property type="term" value="C:endoplasmic reticulum membrane"/>
    <property type="evidence" value="ECO:0007669"/>
    <property type="project" value="UniProtKB-SubCell"/>
</dbReference>
<evidence type="ECO:0000256" key="4">
    <source>
        <dbReference type="ARBA" id="ARBA00018463"/>
    </source>
</evidence>